<dbReference type="InterPro" id="IPR013529">
    <property type="entry name" value="Glyco_hydro_42_N"/>
</dbReference>
<feature type="active site" description="Proton donor" evidence="9">
    <location>
        <position position="142"/>
    </location>
</feature>
<comment type="catalytic activity">
    <reaction evidence="1 8">
        <text>Hydrolysis of terminal non-reducing beta-D-galactose residues in beta-D-galactosides.</text>
        <dbReference type="EC" id="3.2.1.23"/>
    </reaction>
</comment>
<dbReference type="InterPro" id="IPR013738">
    <property type="entry name" value="Beta_galactosidase_Trimer"/>
</dbReference>
<dbReference type="GO" id="GO:0009341">
    <property type="term" value="C:beta-galactosidase complex"/>
    <property type="evidence" value="ECO:0007669"/>
    <property type="project" value="InterPro"/>
</dbReference>
<evidence type="ECO:0000313" key="15">
    <source>
        <dbReference type="EMBL" id="KON83607.1"/>
    </source>
</evidence>
<keyword evidence="6 11" id="KW-0862">Zinc</keyword>
<dbReference type="Gene3D" id="3.20.20.80">
    <property type="entry name" value="Glycosidases"/>
    <property type="match status" value="1"/>
</dbReference>
<reference evidence="16" key="1">
    <citation type="submission" date="2015-07" db="EMBL/GenBank/DDBJ databases">
        <title>Fjat-14235 jcm11544.</title>
        <authorList>
            <person name="Liu B."/>
            <person name="Wang J."/>
            <person name="Zhu Y."/>
            <person name="Liu G."/>
            <person name="Chen Q."/>
            <person name="Chen Z."/>
            <person name="Lan J."/>
            <person name="Che J."/>
            <person name="Ge C."/>
            <person name="Shi H."/>
            <person name="Pan Z."/>
            <person name="Liu X."/>
        </authorList>
    </citation>
    <scope>NUCLEOTIDE SEQUENCE [LARGE SCALE GENOMIC DNA]</scope>
    <source>
        <strain evidence="16">JCM 11544</strain>
    </source>
</reference>
<comment type="similarity">
    <text evidence="2 8">Belongs to the glycosyl hydrolase 42 family.</text>
</comment>
<dbReference type="SUPFAM" id="SSF51445">
    <property type="entry name" value="(Trans)glycosidases"/>
    <property type="match status" value="1"/>
</dbReference>
<dbReference type="Gene3D" id="3.40.50.880">
    <property type="match status" value="1"/>
</dbReference>
<dbReference type="OrthoDB" id="9800974at2"/>
<evidence type="ECO:0000256" key="6">
    <source>
        <dbReference type="ARBA" id="ARBA00022833"/>
    </source>
</evidence>
<evidence type="ECO:0000256" key="7">
    <source>
        <dbReference type="ARBA" id="ARBA00023295"/>
    </source>
</evidence>
<dbReference type="Pfam" id="PF08532">
    <property type="entry name" value="Glyco_hydro_42M"/>
    <property type="match status" value="1"/>
</dbReference>
<dbReference type="SUPFAM" id="SSF52317">
    <property type="entry name" value="Class I glutamine amidotransferase-like"/>
    <property type="match status" value="1"/>
</dbReference>
<feature type="binding site" evidence="11">
    <location>
        <position position="153"/>
    </location>
    <ligand>
        <name>Zn(2+)</name>
        <dbReference type="ChEBI" id="CHEBI:29105"/>
    </ligand>
</feature>
<dbReference type="GO" id="GO:0046872">
    <property type="term" value="F:metal ion binding"/>
    <property type="evidence" value="ECO:0007669"/>
    <property type="project" value="UniProtKB-KW"/>
</dbReference>
<dbReference type="CDD" id="cd03143">
    <property type="entry name" value="A4_beta-galactosidase_middle_domain"/>
    <property type="match status" value="1"/>
</dbReference>
<feature type="binding site" evidence="11">
    <location>
        <position position="151"/>
    </location>
    <ligand>
        <name>Zn(2+)</name>
        <dbReference type="ChEBI" id="CHEBI:29105"/>
    </ligand>
</feature>
<evidence type="ECO:0000256" key="3">
    <source>
        <dbReference type="ARBA" id="ARBA00012756"/>
    </source>
</evidence>
<dbReference type="EC" id="3.2.1.23" evidence="3 8"/>
<feature type="active site" description="Nucleophile" evidence="9">
    <location>
        <position position="304"/>
    </location>
</feature>
<evidence type="ECO:0000256" key="4">
    <source>
        <dbReference type="ARBA" id="ARBA00022723"/>
    </source>
</evidence>
<dbReference type="PANTHER" id="PTHR36447">
    <property type="entry name" value="BETA-GALACTOSIDASE GANA"/>
    <property type="match status" value="1"/>
</dbReference>
<evidence type="ECO:0000259" key="13">
    <source>
        <dbReference type="Pfam" id="PF08532"/>
    </source>
</evidence>
<feature type="domain" description="Glycoside hydrolase family 42 N-terminal" evidence="12">
    <location>
        <begin position="6"/>
        <end position="380"/>
    </location>
</feature>
<evidence type="ECO:0000259" key="14">
    <source>
        <dbReference type="Pfam" id="PF08533"/>
    </source>
</evidence>
<feature type="domain" description="Beta-galactosidase C-terminal" evidence="14">
    <location>
        <begin position="603"/>
        <end position="642"/>
    </location>
</feature>
<dbReference type="InterPro" id="IPR003476">
    <property type="entry name" value="Glyco_hydro_42"/>
</dbReference>
<feature type="binding site" evidence="11">
    <location>
        <position position="107"/>
    </location>
    <ligand>
        <name>Zn(2+)</name>
        <dbReference type="ChEBI" id="CHEBI:29105"/>
    </ligand>
</feature>
<dbReference type="RefSeq" id="WP_053429030.1">
    <property type="nucleotide sequence ID" value="NZ_LGUE01000005.1"/>
</dbReference>
<feature type="domain" description="Beta-galactosidase trimerisation" evidence="13">
    <location>
        <begin position="392"/>
        <end position="595"/>
    </location>
</feature>
<feature type="binding site" evidence="10">
    <location>
        <position position="103"/>
    </location>
    <ligand>
        <name>substrate</name>
    </ligand>
</feature>
<keyword evidence="7 8" id="KW-0326">Glycosidase</keyword>
<dbReference type="AlphaFoldDB" id="A0A0M0G1Y7"/>
<dbReference type="InterPro" id="IPR013780">
    <property type="entry name" value="Glyco_hydro_b"/>
</dbReference>
<organism evidence="15 16">
    <name type="scientific">Rossellomorea marisflavi</name>
    <dbReference type="NCBI Taxonomy" id="189381"/>
    <lineage>
        <taxon>Bacteria</taxon>
        <taxon>Bacillati</taxon>
        <taxon>Bacillota</taxon>
        <taxon>Bacilli</taxon>
        <taxon>Bacillales</taxon>
        <taxon>Bacillaceae</taxon>
        <taxon>Rossellomorea</taxon>
    </lineage>
</organism>
<evidence type="ECO:0000256" key="1">
    <source>
        <dbReference type="ARBA" id="ARBA00001412"/>
    </source>
</evidence>
<accession>A0A0M0G1Y7</accession>
<evidence type="ECO:0000256" key="11">
    <source>
        <dbReference type="PIRSR" id="PIRSR001084-3"/>
    </source>
</evidence>
<dbReference type="STRING" id="189381.GCA_900166615_01979"/>
<gene>
    <name evidence="15" type="ORF">AF331_15610</name>
</gene>
<evidence type="ECO:0000256" key="8">
    <source>
        <dbReference type="PIRNR" id="PIRNR001084"/>
    </source>
</evidence>
<evidence type="ECO:0000313" key="16">
    <source>
        <dbReference type="Proteomes" id="UP000037405"/>
    </source>
</evidence>
<evidence type="ECO:0000256" key="10">
    <source>
        <dbReference type="PIRSR" id="PIRSR001084-2"/>
    </source>
</evidence>
<evidence type="ECO:0000259" key="12">
    <source>
        <dbReference type="Pfam" id="PF02449"/>
    </source>
</evidence>
<feature type="binding site" evidence="11">
    <location>
        <position position="156"/>
    </location>
    <ligand>
        <name>Zn(2+)</name>
        <dbReference type="ChEBI" id="CHEBI:29105"/>
    </ligand>
</feature>
<dbReference type="EMBL" id="LGUE01000005">
    <property type="protein sequence ID" value="KON83607.1"/>
    <property type="molecule type" value="Genomic_DNA"/>
</dbReference>
<keyword evidence="4 11" id="KW-0479">Metal-binding</keyword>
<proteinExistence type="inferred from homology"/>
<keyword evidence="16" id="KW-1185">Reference proteome</keyword>
<name>A0A0M0G1Y7_9BACI</name>
<dbReference type="Pfam" id="PF08533">
    <property type="entry name" value="Glyco_hydro_42C"/>
    <property type="match status" value="1"/>
</dbReference>
<dbReference type="Proteomes" id="UP000037405">
    <property type="component" value="Unassembled WGS sequence"/>
</dbReference>
<dbReference type="PIRSF" id="PIRSF001084">
    <property type="entry name" value="B-galactosidase"/>
    <property type="match status" value="1"/>
</dbReference>
<dbReference type="GO" id="GO:0006012">
    <property type="term" value="P:galactose metabolic process"/>
    <property type="evidence" value="ECO:0007669"/>
    <property type="project" value="InterPro"/>
</dbReference>
<dbReference type="InterPro" id="IPR013739">
    <property type="entry name" value="Beta_galactosidase_C"/>
</dbReference>
<evidence type="ECO:0000256" key="9">
    <source>
        <dbReference type="PIRSR" id="PIRSR001084-1"/>
    </source>
</evidence>
<keyword evidence="5 8" id="KW-0378">Hydrolase</keyword>
<dbReference type="PANTHER" id="PTHR36447:SF2">
    <property type="entry name" value="BETA-GALACTOSIDASE YESZ"/>
    <property type="match status" value="1"/>
</dbReference>
<evidence type="ECO:0000256" key="5">
    <source>
        <dbReference type="ARBA" id="ARBA00022801"/>
    </source>
</evidence>
<sequence>MYLGVDYYPEHWPKDMMDEDLDGIKEMGSTMIRIGEFAWHLMESREGEFDFSFFDEVIEKAKERDLSVMFGTPTATFPAWLAKKHPSILSKDERGLTRSFGGRRQYCFNSKDYWTYSSRITEELVKHYSKEPGITVWQIDNEFGHEGSDQCYCGQCHEGFQAFLEDKYKTVDELNERWGTIFWGQTYNGFDEIPMPTPTVTTHNPSLKLDWAKFRSFSVNRYAKEMVRIVREFKGDHQLVTTNVSGGFFDKWFDHPEHARELDVVSYDNYPVWGGLTEPISPAEVAMNHDFNRGLLGKNYWIVEELMGAQGHDVIGYLPRPNQAKMWSYQAFAHGCTDLLYFRWRGMTKGAEQFCFGVVDHDNHRGRKYKEVQSLFSEIKPYEELLNAPIQADVAVLYSYDNIWSWRSQVQSSGFDFTKELTRMYQAFYDWNTSIDVIPVDRSFDSYKVLVVPVMQMMDAELSDRLRTFADNGGTILFSFRTGLRDEDNNIRLGEALPGLVNDLCGIRIHETEALADGQELTVKGEKSGTVTVWRDLITPDTAEVLYRYQDSFYEEKAAVTRNTYGNGQVYYIGGGLDQESMKEIGKSVIDRHGIWSMETGPGVEVYKRTLDGKDHLFLLNHTGEEKTVGNHTLAPYGSTIVEWK</sequence>
<dbReference type="InterPro" id="IPR029062">
    <property type="entry name" value="Class_I_gatase-like"/>
</dbReference>
<protein>
    <recommendedName>
        <fullName evidence="3 8">Beta-galactosidase</fullName>
        <shortName evidence="8">Beta-gal</shortName>
        <ecNumber evidence="3 8">3.2.1.23</ecNumber>
    </recommendedName>
</protein>
<dbReference type="PATRIC" id="fig|189381.12.peg.4098"/>
<comment type="caution">
    <text evidence="15">The sequence shown here is derived from an EMBL/GenBank/DDBJ whole genome shotgun (WGS) entry which is preliminary data.</text>
</comment>
<evidence type="ECO:0000256" key="2">
    <source>
        <dbReference type="ARBA" id="ARBA00005940"/>
    </source>
</evidence>
<dbReference type="Pfam" id="PF02449">
    <property type="entry name" value="Glyco_hydro_42"/>
    <property type="match status" value="1"/>
</dbReference>
<feature type="binding site" evidence="10">
    <location>
        <position position="141"/>
    </location>
    <ligand>
        <name>substrate</name>
    </ligand>
</feature>
<dbReference type="InterPro" id="IPR017853">
    <property type="entry name" value="GH"/>
</dbReference>
<dbReference type="Gene3D" id="2.60.40.1180">
    <property type="entry name" value="Golgi alpha-mannosidase II"/>
    <property type="match status" value="1"/>
</dbReference>
<dbReference type="GO" id="GO:0004565">
    <property type="term" value="F:beta-galactosidase activity"/>
    <property type="evidence" value="ECO:0007669"/>
    <property type="project" value="UniProtKB-EC"/>
</dbReference>